<name>A0A3B0K6W9_DROGU</name>
<keyword evidence="7" id="KW-1015">Disulfide bond</keyword>
<evidence type="ECO:0000259" key="8">
    <source>
        <dbReference type="PROSITE" id="PS50240"/>
    </source>
</evidence>
<dbReference type="EMBL" id="OUUW01000005">
    <property type="protein sequence ID" value="SPP81376.1"/>
    <property type="molecule type" value="Genomic_DNA"/>
</dbReference>
<accession>A0A3B0K6W9</accession>
<evidence type="ECO:0000256" key="7">
    <source>
        <dbReference type="ARBA" id="ARBA00023157"/>
    </source>
</evidence>
<dbReference type="PANTHER" id="PTHR24276:SF94">
    <property type="entry name" value="AT20289P-RELATED"/>
    <property type="match status" value="1"/>
</dbReference>
<proteinExistence type="inferred from homology"/>
<keyword evidence="3" id="KW-0732">Signal</keyword>
<dbReference type="PROSITE" id="PS50240">
    <property type="entry name" value="TRYPSIN_DOM"/>
    <property type="match status" value="1"/>
</dbReference>
<protein>
    <submittedName>
        <fullName evidence="9">Blast:Trypsin, alkaline C</fullName>
    </submittedName>
</protein>
<keyword evidence="10" id="KW-1185">Reference proteome</keyword>
<dbReference type="SUPFAM" id="SSF50494">
    <property type="entry name" value="Trypsin-like serine proteases"/>
    <property type="match status" value="1"/>
</dbReference>
<keyword evidence="2" id="KW-0645">Protease</keyword>
<dbReference type="InterPro" id="IPR043504">
    <property type="entry name" value="Peptidase_S1_PA_chymotrypsin"/>
</dbReference>
<dbReference type="OrthoDB" id="546450at2759"/>
<evidence type="ECO:0000313" key="9">
    <source>
        <dbReference type="EMBL" id="SPP81376.1"/>
    </source>
</evidence>
<dbReference type="SMART" id="SM00020">
    <property type="entry name" value="Tryp_SPc"/>
    <property type="match status" value="1"/>
</dbReference>
<dbReference type="PANTHER" id="PTHR24276">
    <property type="entry name" value="POLYSERASE-RELATED"/>
    <property type="match status" value="1"/>
</dbReference>
<dbReference type="STRING" id="7266.A0A3B0K6W9"/>
<dbReference type="GO" id="GO:0004252">
    <property type="term" value="F:serine-type endopeptidase activity"/>
    <property type="evidence" value="ECO:0007669"/>
    <property type="project" value="InterPro"/>
</dbReference>
<evidence type="ECO:0000256" key="4">
    <source>
        <dbReference type="ARBA" id="ARBA00022801"/>
    </source>
</evidence>
<dbReference type="Proteomes" id="UP000268350">
    <property type="component" value="Unassembled WGS sequence"/>
</dbReference>
<dbReference type="Pfam" id="PF00089">
    <property type="entry name" value="Trypsin"/>
    <property type="match status" value="1"/>
</dbReference>
<evidence type="ECO:0000256" key="1">
    <source>
        <dbReference type="ARBA" id="ARBA00007664"/>
    </source>
</evidence>
<comment type="similarity">
    <text evidence="1">Belongs to the peptidase S1 family.</text>
</comment>
<dbReference type="InterPro" id="IPR001314">
    <property type="entry name" value="Peptidase_S1A"/>
</dbReference>
<evidence type="ECO:0000256" key="5">
    <source>
        <dbReference type="ARBA" id="ARBA00022825"/>
    </source>
</evidence>
<feature type="domain" description="Peptidase S1" evidence="8">
    <location>
        <begin position="50"/>
        <end position="275"/>
    </location>
</feature>
<gene>
    <name evidence="9" type="ORF">DGUA_6G006398</name>
</gene>
<sequence>MQLNNEKPIHLNRQFFLVKQLKMLPLFWVTLLVFARATADNKTLSIQPRIFNGQETSSGTLGGIGVQIFYLKKLVCSGTILSTRHILTAAHCFDVGNLQWFHVVAGNTKEYEGHTKTSTKNVLIKIKIHPDYNKEKFIGDIAVAKTLLVLKSNRVGYATICHSQLFHKEFVTVAGWGIDGRTGLGVRNRLHTMRVPIVDRMPCEKAIGRTIPKNVICAGGYEHRTLCKGDSGGPLLLMNEVCGVGTWTYECGESSKPDVFMSVKFYAKFIKNTMKSLGY</sequence>
<dbReference type="PROSITE" id="PS00134">
    <property type="entry name" value="TRYPSIN_HIS"/>
    <property type="match status" value="1"/>
</dbReference>
<evidence type="ECO:0000313" key="10">
    <source>
        <dbReference type="Proteomes" id="UP000268350"/>
    </source>
</evidence>
<organism evidence="9 10">
    <name type="scientific">Drosophila guanche</name>
    <name type="common">Fruit fly</name>
    <dbReference type="NCBI Taxonomy" id="7266"/>
    <lineage>
        <taxon>Eukaryota</taxon>
        <taxon>Metazoa</taxon>
        <taxon>Ecdysozoa</taxon>
        <taxon>Arthropoda</taxon>
        <taxon>Hexapoda</taxon>
        <taxon>Insecta</taxon>
        <taxon>Pterygota</taxon>
        <taxon>Neoptera</taxon>
        <taxon>Endopterygota</taxon>
        <taxon>Diptera</taxon>
        <taxon>Brachycera</taxon>
        <taxon>Muscomorpha</taxon>
        <taxon>Ephydroidea</taxon>
        <taxon>Drosophilidae</taxon>
        <taxon>Drosophila</taxon>
        <taxon>Sophophora</taxon>
    </lineage>
</organism>
<evidence type="ECO:0000256" key="6">
    <source>
        <dbReference type="ARBA" id="ARBA00023145"/>
    </source>
</evidence>
<reference evidence="10" key="1">
    <citation type="submission" date="2018-01" db="EMBL/GenBank/DDBJ databases">
        <authorList>
            <person name="Alioto T."/>
            <person name="Alioto T."/>
        </authorList>
    </citation>
    <scope>NUCLEOTIDE SEQUENCE [LARGE SCALE GENOMIC DNA]</scope>
</reference>
<keyword evidence="4" id="KW-0378">Hydrolase</keyword>
<dbReference type="CDD" id="cd00190">
    <property type="entry name" value="Tryp_SPc"/>
    <property type="match status" value="1"/>
</dbReference>
<evidence type="ECO:0000256" key="2">
    <source>
        <dbReference type="ARBA" id="ARBA00022670"/>
    </source>
</evidence>
<dbReference type="AlphaFoldDB" id="A0A3B0K6W9"/>
<dbReference type="InterPro" id="IPR001254">
    <property type="entry name" value="Trypsin_dom"/>
</dbReference>
<dbReference type="GO" id="GO:0006508">
    <property type="term" value="P:proteolysis"/>
    <property type="evidence" value="ECO:0007669"/>
    <property type="project" value="UniProtKB-KW"/>
</dbReference>
<dbReference type="PRINTS" id="PR00722">
    <property type="entry name" value="CHYMOTRYPSIN"/>
</dbReference>
<dbReference type="InterPro" id="IPR050430">
    <property type="entry name" value="Peptidase_S1"/>
</dbReference>
<keyword evidence="5" id="KW-0720">Serine protease</keyword>
<dbReference type="InterPro" id="IPR009003">
    <property type="entry name" value="Peptidase_S1_PA"/>
</dbReference>
<dbReference type="InterPro" id="IPR018114">
    <property type="entry name" value="TRYPSIN_HIS"/>
</dbReference>
<evidence type="ECO:0000256" key="3">
    <source>
        <dbReference type="ARBA" id="ARBA00022729"/>
    </source>
</evidence>
<keyword evidence="6" id="KW-0865">Zymogen</keyword>
<dbReference type="Gene3D" id="2.40.10.10">
    <property type="entry name" value="Trypsin-like serine proteases"/>
    <property type="match status" value="1"/>
</dbReference>